<protein>
    <submittedName>
        <fullName evidence="6">Small subunit (SSU) processome component</fullName>
    </submittedName>
</protein>
<evidence type="ECO:0000256" key="2">
    <source>
        <dbReference type="ARBA" id="ARBA00023242"/>
    </source>
</evidence>
<sequence length="335" mass="36881">MVKKSAGKAPASKTATKAATKPTKKAAKSAPIAKPSITAKEDSSDSSAAEDDDQEEEEEDSDAEDLEDRDAGSGRTMEEKLQDMNSKSKSSTSTTSQSTTSSTAAAAPVSSRTTTTTEPTTSTTPSNKYTTPKANDLQQTFLQALHTSDADLLDACLHFSQPVTVLRNTIRRVATTSVLPLLTTLLNRYQQKPNQNIHLLEWIKSILLIHSSSLMTNQDLVMRLSGFYDAIEARVPVYQKVMNLNGRLDLIMNQIEMRKQYEQSGAEEEVVYVEDEEQVEEEDLDHAGAMDDDDDDDDLVGETDAFDDEENGDTDEEELESDMSEDEDDVSDDDE</sequence>
<name>A0A9P8BQA2_9FUNG</name>
<comment type="similarity">
    <text evidence="3">Belongs to the UTP5 family.</text>
</comment>
<comment type="subcellular location">
    <subcellularLocation>
        <location evidence="1">Nucleus</location>
    </subcellularLocation>
</comment>
<evidence type="ECO:0000313" key="7">
    <source>
        <dbReference type="Proteomes" id="UP000707451"/>
    </source>
</evidence>
<dbReference type="AlphaFoldDB" id="A0A9P8BQA2"/>
<gene>
    <name evidence="6" type="primary">UTP5</name>
    <name evidence="6" type="ORF">KI688_006887</name>
</gene>
<feature type="compositionally biased region" description="Basic and acidic residues" evidence="4">
    <location>
        <begin position="69"/>
        <end position="82"/>
    </location>
</feature>
<proteinExistence type="inferred from homology"/>
<keyword evidence="7" id="KW-1185">Reference proteome</keyword>
<dbReference type="InterPro" id="IPR007148">
    <property type="entry name" value="SSU_processome_Utp12"/>
</dbReference>
<feature type="domain" description="Small-subunit processome Utp12" evidence="5">
    <location>
        <begin position="149"/>
        <end position="252"/>
    </location>
</feature>
<organism evidence="6 7">
    <name type="scientific">Linnemannia hyalina</name>
    <dbReference type="NCBI Taxonomy" id="64524"/>
    <lineage>
        <taxon>Eukaryota</taxon>
        <taxon>Fungi</taxon>
        <taxon>Fungi incertae sedis</taxon>
        <taxon>Mucoromycota</taxon>
        <taxon>Mortierellomycotina</taxon>
        <taxon>Mortierellomycetes</taxon>
        <taxon>Mortierellales</taxon>
        <taxon>Mortierellaceae</taxon>
        <taxon>Linnemannia</taxon>
    </lineage>
</organism>
<dbReference type="InterPro" id="IPR052414">
    <property type="entry name" value="U3_snoRNA-assoc_WDR"/>
</dbReference>
<reference evidence="6" key="1">
    <citation type="submission" date="2021-06" db="EMBL/GenBank/DDBJ databases">
        <title>Genome Sequence of Mortierella hyaline Strain SCG-10, a Cold-Adapted, Nitrate-Reducing Fungus Isolated from Soil in Minnesota, USA.</title>
        <authorList>
            <person name="Aldossari N."/>
        </authorList>
    </citation>
    <scope>NUCLEOTIDE SEQUENCE</scope>
    <source>
        <strain evidence="6">SCG-10</strain>
    </source>
</reference>
<evidence type="ECO:0000259" key="5">
    <source>
        <dbReference type="Pfam" id="PF04003"/>
    </source>
</evidence>
<dbReference type="PANTHER" id="PTHR44267:SF1">
    <property type="entry name" value="WD REPEAT-CONTAINING PROTEIN 43"/>
    <property type="match status" value="1"/>
</dbReference>
<dbReference type="Pfam" id="PF04003">
    <property type="entry name" value="Utp12"/>
    <property type="match status" value="1"/>
</dbReference>
<feature type="compositionally biased region" description="Low complexity" evidence="4">
    <location>
        <begin position="87"/>
        <end position="132"/>
    </location>
</feature>
<evidence type="ECO:0000256" key="3">
    <source>
        <dbReference type="ARBA" id="ARBA00038335"/>
    </source>
</evidence>
<dbReference type="OrthoDB" id="30195at2759"/>
<dbReference type="Proteomes" id="UP000707451">
    <property type="component" value="Unassembled WGS sequence"/>
</dbReference>
<keyword evidence="2" id="KW-0539">Nucleus</keyword>
<dbReference type="PANTHER" id="PTHR44267">
    <property type="entry name" value="WD REPEAT-CONTAINING PROTEIN 43"/>
    <property type="match status" value="1"/>
</dbReference>
<comment type="caution">
    <text evidence="6">The sequence shown here is derived from an EMBL/GenBank/DDBJ whole genome shotgun (WGS) entry which is preliminary data.</text>
</comment>
<evidence type="ECO:0000256" key="4">
    <source>
        <dbReference type="SAM" id="MobiDB-lite"/>
    </source>
</evidence>
<evidence type="ECO:0000256" key="1">
    <source>
        <dbReference type="ARBA" id="ARBA00004123"/>
    </source>
</evidence>
<feature type="compositionally biased region" description="Acidic residues" evidence="4">
    <location>
        <begin position="48"/>
        <end position="68"/>
    </location>
</feature>
<evidence type="ECO:0000313" key="6">
    <source>
        <dbReference type="EMBL" id="KAG9061737.1"/>
    </source>
</evidence>
<dbReference type="EMBL" id="JAHRHY010000022">
    <property type="protein sequence ID" value="KAG9061737.1"/>
    <property type="molecule type" value="Genomic_DNA"/>
</dbReference>
<feature type="region of interest" description="Disordered" evidence="4">
    <location>
        <begin position="1"/>
        <end position="132"/>
    </location>
</feature>
<dbReference type="GO" id="GO:0005730">
    <property type="term" value="C:nucleolus"/>
    <property type="evidence" value="ECO:0007669"/>
    <property type="project" value="TreeGrafter"/>
</dbReference>
<feature type="region of interest" description="Disordered" evidence="4">
    <location>
        <begin position="274"/>
        <end position="335"/>
    </location>
</feature>
<feature type="compositionally biased region" description="Low complexity" evidence="4">
    <location>
        <begin position="7"/>
        <end position="21"/>
    </location>
</feature>
<accession>A0A9P8BQA2</accession>
<dbReference type="GO" id="GO:0000462">
    <property type="term" value="P:maturation of SSU-rRNA from tricistronic rRNA transcript (SSU-rRNA, 5.8S rRNA, LSU-rRNA)"/>
    <property type="evidence" value="ECO:0007669"/>
    <property type="project" value="TreeGrafter"/>
</dbReference>